<dbReference type="InterPro" id="IPR007627">
    <property type="entry name" value="RNA_pol_sigma70_r2"/>
</dbReference>
<dbReference type="Gene3D" id="1.10.10.10">
    <property type="entry name" value="Winged helix-like DNA-binding domain superfamily/Winged helix DNA-binding domain"/>
    <property type="match status" value="1"/>
</dbReference>
<accession>A0A7Z0DNX6</accession>
<evidence type="ECO:0000256" key="3">
    <source>
        <dbReference type="ARBA" id="ARBA00023082"/>
    </source>
</evidence>
<evidence type="ECO:0000256" key="4">
    <source>
        <dbReference type="ARBA" id="ARBA00023125"/>
    </source>
</evidence>
<dbReference type="InterPro" id="IPR039425">
    <property type="entry name" value="RNA_pol_sigma-70-like"/>
</dbReference>
<proteinExistence type="inferred from homology"/>
<sequence>MSREEFADFYVGAKDRCLRAAIATGMDPGRAEEATAEAFARAWSRWPTVRLANSPAAWVVRTAINVDISWWRKRRRELTVPDTPEQLPRHDSDDDTDHDLLEAVRRLPPRQREVVALRYFLDLDAETTAHELGVARGTVSASLHHALKTLRLQLTNPEGMLS</sequence>
<organism evidence="8 9">
    <name type="scientific">Nocardioides panzhihuensis</name>
    <dbReference type="NCBI Taxonomy" id="860243"/>
    <lineage>
        <taxon>Bacteria</taxon>
        <taxon>Bacillati</taxon>
        <taxon>Actinomycetota</taxon>
        <taxon>Actinomycetes</taxon>
        <taxon>Propionibacteriales</taxon>
        <taxon>Nocardioidaceae</taxon>
        <taxon>Nocardioides</taxon>
    </lineage>
</organism>
<keyword evidence="4" id="KW-0238">DNA-binding</keyword>
<evidence type="ECO:0000256" key="5">
    <source>
        <dbReference type="ARBA" id="ARBA00023163"/>
    </source>
</evidence>
<keyword evidence="3" id="KW-0731">Sigma factor</keyword>
<dbReference type="Pfam" id="PF04542">
    <property type="entry name" value="Sigma70_r2"/>
    <property type="match status" value="1"/>
</dbReference>
<dbReference type="InterPro" id="IPR013324">
    <property type="entry name" value="RNA_pol_sigma_r3/r4-like"/>
</dbReference>
<reference evidence="8 9" key="1">
    <citation type="submission" date="2020-07" db="EMBL/GenBank/DDBJ databases">
        <title>Sequencing the genomes of 1000 actinobacteria strains.</title>
        <authorList>
            <person name="Klenk H.-P."/>
        </authorList>
    </citation>
    <scope>NUCLEOTIDE SEQUENCE [LARGE SCALE GENOMIC DNA]</scope>
    <source>
        <strain evidence="8 9">DSM 26487</strain>
    </source>
</reference>
<dbReference type="InterPro" id="IPR036388">
    <property type="entry name" value="WH-like_DNA-bd_sf"/>
</dbReference>
<comment type="caution">
    <text evidence="8">The sequence shown here is derived from an EMBL/GenBank/DDBJ whole genome shotgun (WGS) entry which is preliminary data.</text>
</comment>
<dbReference type="NCBIfam" id="TIGR02937">
    <property type="entry name" value="sigma70-ECF"/>
    <property type="match status" value="1"/>
</dbReference>
<dbReference type="CDD" id="cd06171">
    <property type="entry name" value="Sigma70_r4"/>
    <property type="match status" value="1"/>
</dbReference>
<evidence type="ECO:0000256" key="1">
    <source>
        <dbReference type="ARBA" id="ARBA00010641"/>
    </source>
</evidence>
<evidence type="ECO:0000259" key="6">
    <source>
        <dbReference type="Pfam" id="PF04542"/>
    </source>
</evidence>
<keyword evidence="5" id="KW-0804">Transcription</keyword>
<keyword evidence="9" id="KW-1185">Reference proteome</keyword>
<dbReference type="InterPro" id="IPR014284">
    <property type="entry name" value="RNA_pol_sigma-70_dom"/>
</dbReference>
<comment type="similarity">
    <text evidence="1">Belongs to the sigma-70 factor family. ECF subfamily.</text>
</comment>
<gene>
    <name evidence="8" type="ORF">BJ988_003339</name>
</gene>
<dbReference type="SUPFAM" id="SSF88946">
    <property type="entry name" value="Sigma2 domain of RNA polymerase sigma factors"/>
    <property type="match status" value="1"/>
</dbReference>
<evidence type="ECO:0000256" key="2">
    <source>
        <dbReference type="ARBA" id="ARBA00023015"/>
    </source>
</evidence>
<dbReference type="AlphaFoldDB" id="A0A7Z0DNX6"/>
<keyword evidence="2" id="KW-0805">Transcription regulation</keyword>
<name>A0A7Z0DNX6_9ACTN</name>
<dbReference type="SUPFAM" id="SSF88659">
    <property type="entry name" value="Sigma3 and sigma4 domains of RNA polymerase sigma factors"/>
    <property type="match status" value="1"/>
</dbReference>
<dbReference type="Proteomes" id="UP000564496">
    <property type="component" value="Unassembled WGS sequence"/>
</dbReference>
<dbReference type="GO" id="GO:0006352">
    <property type="term" value="P:DNA-templated transcription initiation"/>
    <property type="evidence" value="ECO:0007669"/>
    <property type="project" value="InterPro"/>
</dbReference>
<dbReference type="PANTHER" id="PTHR43133">
    <property type="entry name" value="RNA POLYMERASE ECF-TYPE SIGMA FACTO"/>
    <property type="match status" value="1"/>
</dbReference>
<evidence type="ECO:0000259" key="7">
    <source>
        <dbReference type="Pfam" id="PF08281"/>
    </source>
</evidence>
<dbReference type="Gene3D" id="1.10.1740.10">
    <property type="match status" value="1"/>
</dbReference>
<dbReference type="EMBL" id="JACBZR010000001">
    <property type="protein sequence ID" value="NYI78691.1"/>
    <property type="molecule type" value="Genomic_DNA"/>
</dbReference>
<evidence type="ECO:0000313" key="9">
    <source>
        <dbReference type="Proteomes" id="UP000564496"/>
    </source>
</evidence>
<feature type="domain" description="RNA polymerase sigma-70 region 2" evidence="6">
    <location>
        <begin position="27"/>
        <end position="76"/>
    </location>
</feature>
<dbReference type="GO" id="GO:0003677">
    <property type="term" value="F:DNA binding"/>
    <property type="evidence" value="ECO:0007669"/>
    <property type="project" value="UniProtKB-KW"/>
</dbReference>
<dbReference type="RefSeq" id="WP_218860924.1">
    <property type="nucleotide sequence ID" value="NZ_JACBZR010000001.1"/>
</dbReference>
<dbReference type="InterPro" id="IPR013249">
    <property type="entry name" value="RNA_pol_sigma70_r4_t2"/>
</dbReference>
<dbReference type="GO" id="GO:0016987">
    <property type="term" value="F:sigma factor activity"/>
    <property type="evidence" value="ECO:0007669"/>
    <property type="project" value="UniProtKB-KW"/>
</dbReference>
<feature type="domain" description="RNA polymerase sigma factor 70 region 4 type 2" evidence="7">
    <location>
        <begin position="99"/>
        <end position="150"/>
    </location>
</feature>
<dbReference type="Pfam" id="PF08281">
    <property type="entry name" value="Sigma70_r4_2"/>
    <property type="match status" value="1"/>
</dbReference>
<protein>
    <submittedName>
        <fullName evidence="8">RNA polymerase sigma-70 factor (ECF subfamily)</fullName>
    </submittedName>
</protein>
<dbReference type="InterPro" id="IPR013325">
    <property type="entry name" value="RNA_pol_sigma_r2"/>
</dbReference>
<dbReference type="PANTHER" id="PTHR43133:SF50">
    <property type="entry name" value="ECF RNA POLYMERASE SIGMA FACTOR SIGM"/>
    <property type="match status" value="1"/>
</dbReference>
<evidence type="ECO:0000313" key="8">
    <source>
        <dbReference type="EMBL" id="NYI78691.1"/>
    </source>
</evidence>